<comment type="caution">
    <text evidence="2">The sequence shown here is derived from an EMBL/GenBank/DDBJ whole genome shotgun (WGS) entry which is preliminary data.</text>
</comment>
<evidence type="ECO:0000313" key="3">
    <source>
        <dbReference type="Proteomes" id="UP000700596"/>
    </source>
</evidence>
<keyword evidence="3" id="KW-1185">Reference proteome</keyword>
<organism evidence="2 3">
    <name type="scientific">Dendryphion nanum</name>
    <dbReference type="NCBI Taxonomy" id="256645"/>
    <lineage>
        <taxon>Eukaryota</taxon>
        <taxon>Fungi</taxon>
        <taxon>Dikarya</taxon>
        <taxon>Ascomycota</taxon>
        <taxon>Pezizomycotina</taxon>
        <taxon>Dothideomycetes</taxon>
        <taxon>Pleosporomycetidae</taxon>
        <taxon>Pleosporales</taxon>
        <taxon>Torulaceae</taxon>
        <taxon>Dendryphion</taxon>
    </lineage>
</organism>
<evidence type="ECO:0008006" key="4">
    <source>
        <dbReference type="Google" id="ProtNLM"/>
    </source>
</evidence>
<gene>
    <name evidence="2" type="ORF">B0J11DRAFT_543970</name>
</gene>
<proteinExistence type="predicted"/>
<dbReference type="OrthoDB" id="5426797at2759"/>
<sequence length="800" mass="92107">MCRNSRRVERNGTPTTATASKMTKDGTRLVAATVASGGMDPNSCSGPMNHSTAHSDFQTNSDSNSKSNLDSDSDAYSDPDTELEDLSNTDIESGDDAERDPESDKEIDAEAEKILKDIARFREEGPAKPRHTPQTINLWKAEREFWKQFCSKIQQQTKLSPEEQLRKCDLGVFKSYLFWRKENFRIKKESSMRSYWKRVCMYYYDVTGYAMGNKALKDICNWLPSLGLSLSNDEKPALFVHDLYPILHAIWIDDTKPLHSFIRVQISLLILLSAATATRPGALVESASNKGSNKAVCFKDVELWKVRSFKDPTRSTIVANLNLEHVKNKEKGGTPKKFTFRLEGLPAFCIVSYMLGIGGGRNAFRDNFTSFQQIFDLVIPEERNLLRIKWKKELLDKPFFCDVIGGVIYGNKAFSYAKYRDTFVRWGRVAGIERRLELYQVRRGSGRNISSALTSTERNQTMGHAGATYEKYYTPTHIARDFQAIYFGTPSEEELIRSVASMGLSRDRRAPTELSEDQQREVRDDPMLEALREERQTYKERLHDQGFYPLSKAKGTHLHNEYEKVNRKIGSTYQKLQRIRLDLAIREFHDSIDTIEIARQLSGRPAAEVLSLPPIEFEFRERAIVAGMLFKPFEREKARIRFISTLARLCHRQETRQPKALKRKKMEFVTCDSYRAPSPRMRRKVVGEFESSPRSQVSKVVEEPDTPGCGEIVEARSQRPFPVAAPYLICGFCANNEQLSDKAQMKHWERRDVLNKHEDIHFRDSRYQGVFTCPYPNCVDMVDGRMHWNRHSLDKHKIRH</sequence>
<name>A0A9P9D2B4_9PLEO</name>
<dbReference type="Pfam" id="PF11917">
    <property type="entry name" value="DUF3435"/>
    <property type="match status" value="1"/>
</dbReference>
<reference evidence="2" key="1">
    <citation type="journal article" date="2021" name="Nat. Commun.">
        <title>Genetic determinants of endophytism in the Arabidopsis root mycobiome.</title>
        <authorList>
            <person name="Mesny F."/>
            <person name="Miyauchi S."/>
            <person name="Thiergart T."/>
            <person name="Pickel B."/>
            <person name="Atanasova L."/>
            <person name="Karlsson M."/>
            <person name="Huettel B."/>
            <person name="Barry K.W."/>
            <person name="Haridas S."/>
            <person name="Chen C."/>
            <person name="Bauer D."/>
            <person name="Andreopoulos W."/>
            <person name="Pangilinan J."/>
            <person name="LaButti K."/>
            <person name="Riley R."/>
            <person name="Lipzen A."/>
            <person name="Clum A."/>
            <person name="Drula E."/>
            <person name="Henrissat B."/>
            <person name="Kohler A."/>
            <person name="Grigoriev I.V."/>
            <person name="Martin F.M."/>
            <person name="Hacquard S."/>
        </authorList>
    </citation>
    <scope>NUCLEOTIDE SEQUENCE</scope>
    <source>
        <strain evidence="2">MPI-CAGE-CH-0243</strain>
    </source>
</reference>
<feature type="compositionally biased region" description="Low complexity" evidence="1">
    <location>
        <begin position="60"/>
        <end position="70"/>
    </location>
</feature>
<accession>A0A9P9D2B4</accession>
<dbReference type="EMBL" id="JAGMWT010000025">
    <property type="protein sequence ID" value="KAH7111146.1"/>
    <property type="molecule type" value="Genomic_DNA"/>
</dbReference>
<dbReference type="InterPro" id="IPR021842">
    <property type="entry name" value="DUF3435"/>
</dbReference>
<feature type="compositionally biased region" description="Polar residues" evidence="1">
    <location>
        <begin position="42"/>
        <end position="59"/>
    </location>
</feature>
<dbReference type="Proteomes" id="UP000700596">
    <property type="component" value="Unassembled WGS sequence"/>
</dbReference>
<feature type="compositionally biased region" description="Basic and acidic residues" evidence="1">
    <location>
        <begin position="1"/>
        <end position="10"/>
    </location>
</feature>
<evidence type="ECO:0000313" key="2">
    <source>
        <dbReference type="EMBL" id="KAH7111146.1"/>
    </source>
</evidence>
<dbReference type="PANTHER" id="PTHR37535">
    <property type="entry name" value="FLUG DOMAIN PROTEIN"/>
    <property type="match status" value="1"/>
</dbReference>
<feature type="compositionally biased region" description="Acidic residues" evidence="1">
    <location>
        <begin position="71"/>
        <end position="99"/>
    </location>
</feature>
<evidence type="ECO:0000256" key="1">
    <source>
        <dbReference type="SAM" id="MobiDB-lite"/>
    </source>
</evidence>
<feature type="compositionally biased region" description="Polar residues" evidence="1">
    <location>
        <begin position="12"/>
        <end position="21"/>
    </location>
</feature>
<feature type="region of interest" description="Disordered" evidence="1">
    <location>
        <begin position="1"/>
        <end position="108"/>
    </location>
</feature>
<protein>
    <recommendedName>
        <fullName evidence="4">C2H2-type domain-containing protein</fullName>
    </recommendedName>
</protein>
<dbReference type="PANTHER" id="PTHR37535:SF2">
    <property type="entry name" value="FINGER DOMAIN PROTEIN, PUTATIVE (AFU_ORTHOLOGUE AFUA_6G09300)-RELATED"/>
    <property type="match status" value="1"/>
</dbReference>
<dbReference type="AlphaFoldDB" id="A0A9P9D2B4"/>